<evidence type="ECO:0000256" key="2">
    <source>
        <dbReference type="ARBA" id="ARBA00012191"/>
    </source>
</evidence>
<dbReference type="EMBL" id="KP342511">
    <property type="protein sequence ID" value="AJY53607.1"/>
    <property type="molecule type" value="Genomic_DNA"/>
</dbReference>
<comment type="subcellular location">
    <subcellularLocation>
        <location evidence="1">Cell membrane</location>
        <topology evidence="1">Multi-pass membrane protein</topology>
    </subcellularLocation>
</comment>
<evidence type="ECO:0000256" key="1">
    <source>
        <dbReference type="ARBA" id="ARBA00004651"/>
    </source>
</evidence>
<evidence type="ECO:0000256" key="8">
    <source>
        <dbReference type="ARBA" id="ARBA00034018"/>
    </source>
</evidence>
<dbReference type="EC" id="7.6.2.2" evidence="2"/>
<sequence length="598" mass="66067">MAVGGGGRPVNDSVRADNTKFSFKEFLGLIKQTKPKYLLLVIGMIFLTISSSVQVYVPKLASSLVNNFQKGVDYSLLGKVVGLFVLSALVSALGGTILGIFGENVIQNMRKRLWNKLTILKVSYFDSVKAGEMSSRVVNDTNQVKQLLAVTFPQTLASVITVVGTIYMMIKMDWRMSLAMVVAVPIVILFMIPVMAFGSKVSHVRQDAMSHFNGIATETLSEIRLVKTSNAEKQAQIRAASEVDRLFNVGKKEAIFDASMQPIMMMVFMSMVFGLLAYGMHRIAIGVMTIGTLMSFLMYLFNLIGAMPTIATLFSEVAKAAGSTRRVQELLDEVPEDFESGQKIDLSEKTMTVKNVGFAYQDAPDETVLTNISFTAQPNEVIAFAGPSGGGKSTIFNLLERFYDPTKGTIAFGDVNIKDIQLSDYRRQIGYVSQDSAIMAGTIRDNLTYGLDETLTDQQLWDVLELAYARQFVEEMPDKLNTEVGERGVKISGGQRQRIAIARAFLRDPKILMLDEATASLDSESEMKVQEALSNLMKGRTTLVIAHRLATIVDADNIYFIEKGQVTGSGKHEELVNKHRTYAKYVSEQFKINESSSK</sequence>
<dbReference type="InterPro" id="IPR017871">
    <property type="entry name" value="ABC_transporter-like_CS"/>
</dbReference>
<dbReference type="InterPro" id="IPR027417">
    <property type="entry name" value="P-loop_NTPase"/>
</dbReference>
<dbReference type="Gene3D" id="1.20.1560.10">
    <property type="entry name" value="ABC transporter type 1, transmembrane domain"/>
    <property type="match status" value="1"/>
</dbReference>
<evidence type="ECO:0000256" key="5">
    <source>
        <dbReference type="ARBA" id="ARBA00022840"/>
    </source>
</evidence>
<keyword evidence="3 12" id="KW-0812">Transmembrane</keyword>
<dbReference type="CDD" id="cd18551">
    <property type="entry name" value="ABC_6TM_LmrA_like"/>
    <property type="match status" value="1"/>
</dbReference>
<feature type="transmembrane region" description="Helical" evidence="12">
    <location>
        <begin position="254"/>
        <end position="277"/>
    </location>
</feature>
<gene>
    <name evidence="15" type="ORF">pEfm12493_123</name>
</gene>
<evidence type="ECO:0000256" key="10">
    <source>
        <dbReference type="ARBA" id="ARBA00061674"/>
    </source>
</evidence>
<feature type="transmembrane region" description="Helical" evidence="12">
    <location>
        <begin position="77"/>
        <end position="102"/>
    </location>
</feature>
<dbReference type="GO" id="GO:0008559">
    <property type="term" value="F:ABC-type xenobiotic transporter activity"/>
    <property type="evidence" value="ECO:0007669"/>
    <property type="project" value="UniProtKB-EC"/>
</dbReference>
<dbReference type="Pfam" id="PF00664">
    <property type="entry name" value="ABC_membrane"/>
    <property type="match status" value="1"/>
</dbReference>
<feature type="domain" description="ABC transmembrane type-1" evidence="14">
    <location>
        <begin position="41"/>
        <end position="319"/>
    </location>
</feature>
<dbReference type="AlphaFoldDB" id="A0A0D5MCC4"/>
<dbReference type="PROSITE" id="PS00211">
    <property type="entry name" value="ABC_TRANSPORTER_1"/>
    <property type="match status" value="1"/>
</dbReference>
<evidence type="ECO:0000256" key="4">
    <source>
        <dbReference type="ARBA" id="ARBA00022741"/>
    </source>
</evidence>
<dbReference type="GO" id="GO:0016887">
    <property type="term" value="F:ATP hydrolysis activity"/>
    <property type="evidence" value="ECO:0007669"/>
    <property type="project" value="InterPro"/>
</dbReference>
<dbReference type="RefSeq" id="WP_172686675.1">
    <property type="nucleotide sequence ID" value="NZ_KP342511.1"/>
</dbReference>
<dbReference type="Gene3D" id="3.40.50.300">
    <property type="entry name" value="P-loop containing nucleotide triphosphate hydrolases"/>
    <property type="match status" value="1"/>
</dbReference>
<dbReference type="PANTHER" id="PTHR43394">
    <property type="entry name" value="ATP-DEPENDENT PERMEASE MDL1, MITOCHONDRIAL"/>
    <property type="match status" value="1"/>
</dbReference>
<keyword evidence="5" id="KW-0067">ATP-binding</keyword>
<comment type="function">
    <text evidence="9">Efflux transporter for a variety of amphiphilic cationic compounds, including antibiotics.</text>
</comment>
<evidence type="ECO:0000256" key="12">
    <source>
        <dbReference type="SAM" id="Phobius"/>
    </source>
</evidence>
<feature type="transmembrane region" description="Helical" evidence="12">
    <location>
        <begin position="176"/>
        <end position="197"/>
    </location>
</feature>
<dbReference type="GO" id="GO:0005524">
    <property type="term" value="F:ATP binding"/>
    <property type="evidence" value="ECO:0007669"/>
    <property type="project" value="UniProtKB-KW"/>
</dbReference>
<comment type="catalytic activity">
    <reaction evidence="8">
        <text>ATP + H2O + xenobioticSide 1 = ADP + phosphate + xenobioticSide 2.</text>
        <dbReference type="EC" id="7.6.2.2"/>
    </reaction>
</comment>
<evidence type="ECO:0000256" key="9">
    <source>
        <dbReference type="ARBA" id="ARBA00059943"/>
    </source>
</evidence>
<dbReference type="PANTHER" id="PTHR43394:SF1">
    <property type="entry name" value="ATP-BINDING CASSETTE SUB-FAMILY B MEMBER 10, MITOCHONDRIAL"/>
    <property type="match status" value="1"/>
</dbReference>
<evidence type="ECO:0000256" key="7">
    <source>
        <dbReference type="ARBA" id="ARBA00023136"/>
    </source>
</evidence>
<dbReference type="GO" id="GO:0015421">
    <property type="term" value="F:ABC-type oligopeptide transporter activity"/>
    <property type="evidence" value="ECO:0007669"/>
    <property type="project" value="TreeGrafter"/>
</dbReference>
<feature type="transmembrane region" description="Helical" evidence="12">
    <location>
        <begin position="283"/>
        <end position="304"/>
    </location>
</feature>
<dbReference type="InterPro" id="IPR003439">
    <property type="entry name" value="ABC_transporter-like_ATP-bd"/>
</dbReference>
<proteinExistence type="inferred from homology"/>
<feature type="transmembrane region" description="Helical" evidence="12">
    <location>
        <begin position="37"/>
        <end position="57"/>
    </location>
</feature>
<keyword evidence="15" id="KW-0614">Plasmid</keyword>
<evidence type="ECO:0000256" key="3">
    <source>
        <dbReference type="ARBA" id="ARBA00022692"/>
    </source>
</evidence>
<reference evidence="15" key="1">
    <citation type="journal article" date="2015" name="J. Antimicrob. Chemother.">
        <title>Vancomycin-resistant Enterococcus faecium harbouring vanN in Canada: a case and complete sequence of pEfm12493 harbouring the vanN operon.</title>
        <authorList>
            <person name="Boyd D.A."/>
            <person name="Levesque S."/>
            <person name="Picard A.C."/>
            <person name="Golding G.R."/>
        </authorList>
    </citation>
    <scope>NUCLEOTIDE SEQUENCE</scope>
    <source>
        <strain evidence="15">N12-493</strain>
        <plasmid evidence="15">pEfm12493</plasmid>
    </source>
</reference>
<geneLocation type="plasmid" evidence="15">
    <name>pEfm12493</name>
</geneLocation>
<dbReference type="InterPro" id="IPR039421">
    <property type="entry name" value="Type_1_exporter"/>
</dbReference>
<evidence type="ECO:0000259" key="14">
    <source>
        <dbReference type="PROSITE" id="PS50929"/>
    </source>
</evidence>
<dbReference type="SMART" id="SM00382">
    <property type="entry name" value="AAA"/>
    <property type="match status" value="1"/>
</dbReference>
<keyword evidence="7 12" id="KW-0472">Membrane</keyword>
<dbReference type="SUPFAM" id="SSF90123">
    <property type="entry name" value="ABC transporter transmembrane region"/>
    <property type="match status" value="1"/>
</dbReference>
<keyword evidence="6 12" id="KW-1133">Transmembrane helix</keyword>
<dbReference type="PROSITE" id="PS50929">
    <property type="entry name" value="ABC_TM1F"/>
    <property type="match status" value="1"/>
</dbReference>
<dbReference type="GO" id="GO:0005886">
    <property type="term" value="C:plasma membrane"/>
    <property type="evidence" value="ECO:0007669"/>
    <property type="project" value="UniProtKB-SubCell"/>
</dbReference>
<protein>
    <recommendedName>
        <fullName evidence="11">Multidrug resistance ABC transporter ATP-binding and permease protein</fullName>
        <ecNumber evidence="2">7.6.2.2</ecNumber>
    </recommendedName>
</protein>
<evidence type="ECO:0000313" key="15">
    <source>
        <dbReference type="EMBL" id="AJY53607.1"/>
    </source>
</evidence>
<dbReference type="InterPro" id="IPR003593">
    <property type="entry name" value="AAA+_ATPase"/>
</dbReference>
<feature type="domain" description="ABC transporter" evidence="13">
    <location>
        <begin position="351"/>
        <end position="588"/>
    </location>
</feature>
<organism evidence="15">
    <name type="scientific">Enterococcus faecium</name>
    <name type="common">Streptococcus faecium</name>
    <dbReference type="NCBI Taxonomy" id="1352"/>
    <lineage>
        <taxon>Bacteria</taxon>
        <taxon>Bacillati</taxon>
        <taxon>Bacillota</taxon>
        <taxon>Bacilli</taxon>
        <taxon>Lactobacillales</taxon>
        <taxon>Enterococcaceae</taxon>
        <taxon>Enterococcus</taxon>
    </lineage>
</organism>
<dbReference type="SUPFAM" id="SSF52540">
    <property type="entry name" value="P-loop containing nucleoside triphosphate hydrolases"/>
    <property type="match status" value="1"/>
</dbReference>
<dbReference type="InterPro" id="IPR036640">
    <property type="entry name" value="ABC1_TM_sf"/>
</dbReference>
<keyword evidence="4" id="KW-0547">Nucleotide-binding</keyword>
<dbReference type="InterPro" id="IPR011527">
    <property type="entry name" value="ABC1_TM_dom"/>
</dbReference>
<evidence type="ECO:0000256" key="6">
    <source>
        <dbReference type="ARBA" id="ARBA00022989"/>
    </source>
</evidence>
<name>A0A0D5MCC4_ENTFC</name>
<evidence type="ECO:0000259" key="13">
    <source>
        <dbReference type="PROSITE" id="PS50893"/>
    </source>
</evidence>
<accession>A0A0D5MCC4</accession>
<dbReference type="PROSITE" id="PS50893">
    <property type="entry name" value="ABC_TRANSPORTER_2"/>
    <property type="match status" value="1"/>
</dbReference>
<dbReference type="Pfam" id="PF00005">
    <property type="entry name" value="ABC_tran"/>
    <property type="match status" value="1"/>
</dbReference>
<evidence type="ECO:0000256" key="11">
    <source>
        <dbReference type="ARBA" id="ARBA00072598"/>
    </source>
</evidence>
<comment type="similarity">
    <text evidence="10">Belongs to the ABC transporter superfamily. Multidrug exporter LmrA (TC 3.A.1.117.1) family.</text>
</comment>
<dbReference type="FunFam" id="3.40.50.300:FF:000218">
    <property type="entry name" value="Multidrug ABC transporter ATP-binding protein"/>
    <property type="match status" value="1"/>
</dbReference>